<dbReference type="InterPro" id="IPR001930">
    <property type="entry name" value="Peptidase_M1"/>
</dbReference>
<evidence type="ECO:0000259" key="22">
    <source>
        <dbReference type="Pfam" id="PF11838"/>
    </source>
</evidence>
<comment type="subcellular location">
    <subcellularLocation>
        <location evidence="1">Cell membrane</location>
    </subcellularLocation>
    <subcellularLocation>
        <location evidence="2">Membrane</location>
        <topology evidence="2">Single-pass type II membrane protein</topology>
    </subcellularLocation>
</comment>
<dbReference type="PANTHER" id="PTHR11533:SF299">
    <property type="entry name" value="AMINOPEPTIDASE"/>
    <property type="match status" value="1"/>
</dbReference>
<evidence type="ECO:0000256" key="6">
    <source>
        <dbReference type="ARBA" id="ARBA00022670"/>
    </source>
</evidence>
<dbReference type="InterPro" id="IPR045357">
    <property type="entry name" value="Aminopeptidase_N-like_N"/>
</dbReference>
<evidence type="ECO:0000256" key="1">
    <source>
        <dbReference type="ARBA" id="ARBA00004236"/>
    </source>
</evidence>
<dbReference type="AlphaFoldDB" id="A0ABD0LEI8"/>
<proteinExistence type="inferred from homology"/>
<evidence type="ECO:0000256" key="5">
    <source>
        <dbReference type="ARBA" id="ARBA00022475"/>
    </source>
</evidence>
<dbReference type="InterPro" id="IPR027268">
    <property type="entry name" value="Peptidase_M4/M1_CTD_sf"/>
</dbReference>
<dbReference type="GO" id="GO:0008270">
    <property type="term" value="F:zinc ion binding"/>
    <property type="evidence" value="ECO:0007669"/>
    <property type="project" value="UniProtKB-UniRule"/>
</dbReference>
<protein>
    <recommendedName>
        <fullName evidence="20">Aminopeptidase</fullName>
        <ecNumber evidence="20">3.4.11.-</ecNumber>
    </recommendedName>
</protein>
<keyword evidence="13 20" id="KW-0482">Metalloprotease</keyword>
<dbReference type="InterPro" id="IPR042097">
    <property type="entry name" value="Aminopeptidase_N-like_N_sf"/>
</dbReference>
<evidence type="ECO:0000256" key="9">
    <source>
        <dbReference type="ARBA" id="ARBA00022801"/>
    </source>
</evidence>
<dbReference type="GO" id="GO:0005886">
    <property type="term" value="C:plasma membrane"/>
    <property type="evidence" value="ECO:0007669"/>
    <property type="project" value="UniProtKB-SubCell"/>
</dbReference>
<dbReference type="InterPro" id="IPR014782">
    <property type="entry name" value="Peptidase_M1_dom"/>
</dbReference>
<keyword evidence="8 18" id="KW-0479">Metal-binding</keyword>
<sequence>MKSEAMNSFRMEESPLMDPMVEGEKILNKKAVYEPTSSQRCRQLVCSRPWAIAILVTMGLFILLIAIIAAFARPGSILCSTGNTQANSGASTVAGKTTPAPAAEKSYIATNGEPFPWKDIRLPRDVLPDLYELSIHPNISQSVFTGTVTIHANVVKSTDFVVFHIKELNVSSVEVLRGDVAVVLSQQLQYTDNEQYYIKLAQPLAANSKIKIVIKFKGALVNKLAGFYKSSYNTSSGERRDIATTHFEPTDARAAFPCFDEPDLKANFSISIVREKRHIALSNMPLDRTSDHEDDLEKDEFRTSVKMSTYLVAFVICDFKNVSSHTKQNTLVRVFAPEEQIQQATYALEVAVKVLDYYNDFFGVPYPLPKQDMIAIPDFAAGAMENWGLITYRMTSILYDPELTSAGSKQWISVVVAHELAHQWFGNIVTMKWWNDLWLNEGFASFVEYIGSGTAEPDFKMQVQFVFDTLQVGLYLDSMSNSHPILVPVKDPAEINEIFDKISYAKGASVIRMLQDFIGEDSFRAGLTSYIKSHAYGNAETHDLWESLQNAGSIGEGLTVSEVMDTWTLQMGYPVVTVKKKGNNQLTLTQERFLVGEPSPEQEAKFKSPFNYKWNVPFTYMTTGNPRTLKWMKVNDGEVTIELPAGETWIKGNVQCRGFYRVNYDEELWNAIIDQLLKDSNVFSPEDRAGLIDDAFTLTRVGLLKYDILFKLLGYLRGEMHYVPWKTVFANYNYILDRMYLTDVYPQLQKYMLALMADRISTLGWEEKQQHLEIRLQESVLSFAVDLHEKEVMSEAKKRFDAWRVNNTRILQNHRSMVLRAGVEAGDDEAWQFVWEKYKQSIVPSEKSELLGSLTATQEPRRLQLFLRDSLDKSKVRSQDSDTVIRGIARNPVGHIFSWRFLQQNWNTYFDRYGGTSFLLGNILKGVISPFNTQFDYDEVKDFFHGKDIGSGGMALRQGLEAVESHIQWSKKYEKVITDWALKQAANSKP</sequence>
<dbReference type="InterPro" id="IPR024571">
    <property type="entry name" value="ERAP1-like_C_dom"/>
</dbReference>
<keyword evidence="14 20" id="KW-0472">Membrane</keyword>
<reference evidence="24 25" key="1">
    <citation type="journal article" date="2023" name="Sci. Data">
        <title>Genome assembly of the Korean intertidal mud-creeper Batillaria attramentaria.</title>
        <authorList>
            <person name="Patra A.K."/>
            <person name="Ho P.T."/>
            <person name="Jun S."/>
            <person name="Lee S.J."/>
            <person name="Kim Y."/>
            <person name="Won Y.J."/>
        </authorList>
    </citation>
    <scope>NUCLEOTIDE SEQUENCE [LARGE SCALE GENOMIC DNA]</scope>
    <source>
        <strain evidence="24">Wonlab-2016</strain>
    </source>
</reference>
<organism evidence="24 25">
    <name type="scientific">Batillaria attramentaria</name>
    <dbReference type="NCBI Taxonomy" id="370345"/>
    <lineage>
        <taxon>Eukaryota</taxon>
        <taxon>Metazoa</taxon>
        <taxon>Spiralia</taxon>
        <taxon>Lophotrochozoa</taxon>
        <taxon>Mollusca</taxon>
        <taxon>Gastropoda</taxon>
        <taxon>Caenogastropoda</taxon>
        <taxon>Sorbeoconcha</taxon>
        <taxon>Cerithioidea</taxon>
        <taxon>Batillariidae</taxon>
        <taxon>Batillaria</taxon>
    </lineage>
</organism>
<keyword evidence="25" id="KW-1185">Reference proteome</keyword>
<evidence type="ECO:0000256" key="10">
    <source>
        <dbReference type="ARBA" id="ARBA00022833"/>
    </source>
</evidence>
<dbReference type="GO" id="GO:0006508">
    <property type="term" value="P:proteolysis"/>
    <property type="evidence" value="ECO:0007669"/>
    <property type="project" value="UniProtKB-KW"/>
</dbReference>
<evidence type="ECO:0000313" key="24">
    <source>
        <dbReference type="EMBL" id="KAK7497876.1"/>
    </source>
</evidence>
<dbReference type="Proteomes" id="UP001519460">
    <property type="component" value="Unassembled WGS sequence"/>
</dbReference>
<evidence type="ECO:0000256" key="2">
    <source>
        <dbReference type="ARBA" id="ARBA00004606"/>
    </source>
</evidence>
<dbReference type="SUPFAM" id="SSF63737">
    <property type="entry name" value="Leukotriene A4 hydrolase N-terminal domain"/>
    <property type="match status" value="1"/>
</dbReference>
<dbReference type="Pfam" id="PF17900">
    <property type="entry name" value="Peptidase_M1_N"/>
    <property type="match status" value="1"/>
</dbReference>
<dbReference type="GO" id="GO:0008237">
    <property type="term" value="F:metallopeptidase activity"/>
    <property type="evidence" value="ECO:0007669"/>
    <property type="project" value="UniProtKB-KW"/>
</dbReference>
<comment type="caution">
    <text evidence="24">The sequence shown here is derived from an EMBL/GenBank/DDBJ whole genome shotgun (WGS) entry which is preliminary data.</text>
</comment>
<name>A0ABD0LEI8_9CAEN</name>
<dbReference type="FunFam" id="2.60.40.1730:FF:000001">
    <property type="entry name" value="Leucyl-cystinyl aminopeptidase"/>
    <property type="match status" value="1"/>
</dbReference>
<feature type="binding site" evidence="18">
    <location>
        <position position="422"/>
    </location>
    <ligand>
        <name>Zn(2+)</name>
        <dbReference type="ChEBI" id="CHEBI:29105"/>
        <note>catalytic</note>
    </ligand>
</feature>
<feature type="transmembrane region" description="Helical" evidence="20">
    <location>
        <begin position="50"/>
        <end position="72"/>
    </location>
</feature>
<evidence type="ECO:0000256" key="17">
    <source>
        <dbReference type="PIRSR" id="PIRSR634016-1"/>
    </source>
</evidence>
<keyword evidence="5" id="KW-1003">Cell membrane</keyword>
<feature type="domain" description="Peptidase M1 membrane alanine aminopeptidase" evidence="21">
    <location>
        <begin position="346"/>
        <end position="567"/>
    </location>
</feature>
<evidence type="ECO:0000256" key="16">
    <source>
        <dbReference type="ARBA" id="ARBA00023180"/>
    </source>
</evidence>
<evidence type="ECO:0000256" key="4">
    <source>
        <dbReference type="ARBA" id="ARBA00022438"/>
    </source>
</evidence>
<accession>A0ABD0LEI8</accession>
<keyword evidence="15" id="KW-1015">Disulfide bond</keyword>
<dbReference type="Gene3D" id="1.25.50.20">
    <property type="match status" value="1"/>
</dbReference>
<keyword evidence="6 20" id="KW-0645">Protease</keyword>
<evidence type="ECO:0000259" key="21">
    <source>
        <dbReference type="Pfam" id="PF01433"/>
    </source>
</evidence>
<dbReference type="FunFam" id="1.10.390.10:FF:000001">
    <property type="entry name" value="Aminopeptidase"/>
    <property type="match status" value="1"/>
</dbReference>
<evidence type="ECO:0000256" key="7">
    <source>
        <dbReference type="ARBA" id="ARBA00022692"/>
    </source>
</evidence>
<dbReference type="EC" id="3.4.11.-" evidence="20"/>
<keyword evidence="12 20" id="KW-1133">Transmembrane helix</keyword>
<feature type="binding site" evidence="18">
    <location>
        <position position="418"/>
    </location>
    <ligand>
        <name>Zn(2+)</name>
        <dbReference type="ChEBI" id="CHEBI:29105"/>
        <note>catalytic</note>
    </ligand>
</feature>
<dbReference type="InterPro" id="IPR050344">
    <property type="entry name" value="Peptidase_M1_aminopeptidases"/>
</dbReference>
<dbReference type="SUPFAM" id="SSF55486">
    <property type="entry name" value="Metalloproteases ('zincins'), catalytic domain"/>
    <property type="match status" value="1"/>
</dbReference>
<dbReference type="Pfam" id="PF01433">
    <property type="entry name" value="Peptidase_M1"/>
    <property type="match status" value="1"/>
</dbReference>
<dbReference type="Gene3D" id="1.10.390.10">
    <property type="entry name" value="Neutral Protease Domain 2"/>
    <property type="match status" value="1"/>
</dbReference>
<dbReference type="Pfam" id="PF11838">
    <property type="entry name" value="ERAP1_C"/>
    <property type="match status" value="1"/>
</dbReference>
<evidence type="ECO:0000256" key="8">
    <source>
        <dbReference type="ARBA" id="ARBA00022723"/>
    </source>
</evidence>
<keyword evidence="7 20" id="KW-0812">Transmembrane</keyword>
<comment type="cofactor">
    <cofactor evidence="18 20">
        <name>Zn(2+)</name>
        <dbReference type="ChEBI" id="CHEBI:29105"/>
    </cofactor>
    <text evidence="18 20">Binds 1 zinc ion per subunit.</text>
</comment>
<evidence type="ECO:0000259" key="23">
    <source>
        <dbReference type="Pfam" id="PF17900"/>
    </source>
</evidence>
<feature type="domain" description="Aminopeptidase N-like N-terminal" evidence="23">
    <location>
        <begin position="128"/>
        <end position="311"/>
    </location>
</feature>
<evidence type="ECO:0000256" key="11">
    <source>
        <dbReference type="ARBA" id="ARBA00022968"/>
    </source>
</evidence>
<dbReference type="PANTHER" id="PTHR11533">
    <property type="entry name" value="PROTEASE M1 ZINC METALLOPROTEASE"/>
    <property type="match status" value="1"/>
</dbReference>
<keyword evidence="11" id="KW-0735">Signal-anchor</keyword>
<evidence type="ECO:0000256" key="15">
    <source>
        <dbReference type="ARBA" id="ARBA00023157"/>
    </source>
</evidence>
<evidence type="ECO:0000313" key="25">
    <source>
        <dbReference type="Proteomes" id="UP001519460"/>
    </source>
</evidence>
<keyword evidence="10 18" id="KW-0862">Zinc</keyword>
<evidence type="ECO:0000256" key="12">
    <source>
        <dbReference type="ARBA" id="ARBA00022989"/>
    </source>
</evidence>
<feature type="domain" description="ERAP1-like C-terminal" evidence="22">
    <location>
        <begin position="649"/>
        <end position="964"/>
    </location>
</feature>
<feature type="site" description="Transition state stabilizer" evidence="19">
    <location>
        <position position="504"/>
    </location>
</feature>
<dbReference type="Gene3D" id="2.60.40.1910">
    <property type="match status" value="1"/>
</dbReference>
<gene>
    <name evidence="24" type="ORF">BaRGS_00011010</name>
</gene>
<feature type="active site" description="Proton acceptor" evidence="17">
    <location>
        <position position="419"/>
    </location>
</feature>
<dbReference type="FunFam" id="2.60.40.1910:FF:000003">
    <property type="entry name" value="Aminopeptidase"/>
    <property type="match status" value="1"/>
</dbReference>
<dbReference type="FunFam" id="1.25.50.20:FF:000001">
    <property type="entry name" value="Aminopeptidase"/>
    <property type="match status" value="1"/>
</dbReference>
<evidence type="ECO:0000256" key="13">
    <source>
        <dbReference type="ARBA" id="ARBA00023049"/>
    </source>
</evidence>
<feature type="binding site" evidence="18">
    <location>
        <position position="441"/>
    </location>
    <ligand>
        <name>Zn(2+)</name>
        <dbReference type="ChEBI" id="CHEBI:29105"/>
        <note>catalytic</note>
    </ligand>
</feature>
<evidence type="ECO:0000256" key="3">
    <source>
        <dbReference type="ARBA" id="ARBA00010136"/>
    </source>
</evidence>
<dbReference type="EMBL" id="JACVVK020000055">
    <property type="protein sequence ID" value="KAK7497876.1"/>
    <property type="molecule type" value="Genomic_DNA"/>
</dbReference>
<evidence type="ECO:0000256" key="20">
    <source>
        <dbReference type="RuleBase" id="RU364040"/>
    </source>
</evidence>
<dbReference type="CDD" id="cd09601">
    <property type="entry name" value="M1_APN-Q_like"/>
    <property type="match status" value="1"/>
</dbReference>
<dbReference type="GO" id="GO:0004177">
    <property type="term" value="F:aminopeptidase activity"/>
    <property type="evidence" value="ECO:0007669"/>
    <property type="project" value="UniProtKB-KW"/>
</dbReference>
<comment type="similarity">
    <text evidence="3 20">Belongs to the peptidase M1 family.</text>
</comment>
<dbReference type="InterPro" id="IPR034016">
    <property type="entry name" value="M1_APN-typ"/>
</dbReference>
<keyword evidence="9 20" id="KW-0378">Hydrolase</keyword>
<evidence type="ECO:0000256" key="19">
    <source>
        <dbReference type="PIRSR" id="PIRSR634016-4"/>
    </source>
</evidence>
<keyword evidence="16" id="KW-0325">Glycoprotein</keyword>
<dbReference type="Gene3D" id="2.60.40.1730">
    <property type="entry name" value="tricorn interacting facor f3 domain"/>
    <property type="match status" value="1"/>
</dbReference>
<keyword evidence="4 20" id="KW-0031">Aminopeptidase</keyword>
<evidence type="ECO:0000256" key="18">
    <source>
        <dbReference type="PIRSR" id="PIRSR634016-3"/>
    </source>
</evidence>
<evidence type="ECO:0000256" key="14">
    <source>
        <dbReference type="ARBA" id="ARBA00023136"/>
    </source>
</evidence>
<dbReference type="PRINTS" id="PR00756">
    <property type="entry name" value="ALADIPTASE"/>
</dbReference>